<comment type="caution">
    <text evidence="1">The sequence shown here is derived from an EMBL/GenBank/DDBJ whole genome shotgun (WGS) entry which is preliminary data.</text>
</comment>
<reference evidence="1 2" key="1">
    <citation type="journal article" date="2015" name="Nature">
        <title>rRNA introns, odd ribosomes, and small enigmatic genomes across a large radiation of phyla.</title>
        <authorList>
            <person name="Brown C.T."/>
            <person name="Hug L.A."/>
            <person name="Thomas B.C."/>
            <person name="Sharon I."/>
            <person name="Castelle C.J."/>
            <person name="Singh A."/>
            <person name="Wilkins M.J."/>
            <person name="Williams K.H."/>
            <person name="Banfield J.F."/>
        </authorList>
    </citation>
    <scope>NUCLEOTIDE SEQUENCE [LARGE SCALE GENOMIC DNA]</scope>
</reference>
<sequence length="146" mass="16707">MSQFLFGANSVRASDITASNVQTEPRSATSMHLQWDNNYSGNTVILYQPFGTSDWLSDTANCYDNYTTGGRQCQITLHNLVSNYTYYYKFREGDITQEFSYSYFVVPTELRESNITISNTTGRSVTFTWQTDKVTKGKIIYYPADN</sequence>
<protein>
    <recommendedName>
        <fullName evidence="3">Purple acid phosphatase N-terminal domain-containing protein</fullName>
    </recommendedName>
</protein>
<dbReference type="Proteomes" id="UP000034516">
    <property type="component" value="Unassembled WGS sequence"/>
</dbReference>
<accession>A0A0G1BVG5</accession>
<evidence type="ECO:0000313" key="2">
    <source>
        <dbReference type="Proteomes" id="UP000034516"/>
    </source>
</evidence>
<name>A0A0G1BVG5_9BACT</name>
<gene>
    <name evidence="1" type="ORF">UV02_C0027G0001</name>
</gene>
<dbReference type="InterPro" id="IPR036116">
    <property type="entry name" value="FN3_sf"/>
</dbReference>
<dbReference type="SUPFAM" id="SSF49265">
    <property type="entry name" value="Fibronectin type III"/>
    <property type="match status" value="1"/>
</dbReference>
<evidence type="ECO:0000313" key="1">
    <source>
        <dbReference type="EMBL" id="KKS41443.1"/>
    </source>
</evidence>
<organism evidence="1 2">
    <name type="scientific">Candidatus Kuenenbacteria bacterium GW2011_GWA2_42_15</name>
    <dbReference type="NCBI Taxonomy" id="1618677"/>
    <lineage>
        <taxon>Bacteria</taxon>
        <taxon>Candidatus Kueneniibacteriota</taxon>
    </lineage>
</organism>
<dbReference type="EMBL" id="LCCW01000027">
    <property type="protein sequence ID" value="KKS41443.1"/>
    <property type="molecule type" value="Genomic_DNA"/>
</dbReference>
<proteinExistence type="predicted"/>
<feature type="non-terminal residue" evidence="1">
    <location>
        <position position="146"/>
    </location>
</feature>
<dbReference type="AlphaFoldDB" id="A0A0G1BVG5"/>
<evidence type="ECO:0008006" key="3">
    <source>
        <dbReference type="Google" id="ProtNLM"/>
    </source>
</evidence>